<organism evidence="1 2">
    <name type="scientific">Phytophthora aleatoria</name>
    <dbReference type="NCBI Taxonomy" id="2496075"/>
    <lineage>
        <taxon>Eukaryota</taxon>
        <taxon>Sar</taxon>
        <taxon>Stramenopiles</taxon>
        <taxon>Oomycota</taxon>
        <taxon>Peronosporomycetes</taxon>
        <taxon>Peronosporales</taxon>
        <taxon>Peronosporaceae</taxon>
        <taxon>Phytophthora</taxon>
    </lineage>
</organism>
<keyword evidence="2" id="KW-1185">Reference proteome</keyword>
<proteinExistence type="predicted"/>
<dbReference type="AlphaFoldDB" id="A0A8J5M8B2"/>
<accession>A0A8J5M8B2</accession>
<name>A0A8J5M8B2_9STRA</name>
<reference evidence="1" key="1">
    <citation type="submission" date="2021-01" db="EMBL/GenBank/DDBJ databases">
        <title>Phytophthora aleatoria, a newly-described species from Pinus radiata is distinct from Phytophthora cactorum isolates based on comparative genomics.</title>
        <authorList>
            <person name="Mcdougal R."/>
            <person name="Panda P."/>
            <person name="Williams N."/>
            <person name="Studholme D.J."/>
        </authorList>
    </citation>
    <scope>NUCLEOTIDE SEQUENCE</scope>
    <source>
        <strain evidence="1">NZFS 4037</strain>
    </source>
</reference>
<dbReference type="Proteomes" id="UP000709295">
    <property type="component" value="Unassembled WGS sequence"/>
</dbReference>
<sequence length="51" mass="5427">MSTSVVLTRAGQVRSRLKIGVWLLSRVCASATAGSLLRSCGASWLWSAYGI</sequence>
<evidence type="ECO:0000313" key="2">
    <source>
        <dbReference type="Proteomes" id="UP000709295"/>
    </source>
</evidence>
<evidence type="ECO:0000313" key="1">
    <source>
        <dbReference type="EMBL" id="KAG6965487.1"/>
    </source>
</evidence>
<dbReference type="EMBL" id="JAENGY010000336">
    <property type="protein sequence ID" value="KAG6965487.1"/>
    <property type="molecule type" value="Genomic_DNA"/>
</dbReference>
<comment type="caution">
    <text evidence="1">The sequence shown here is derived from an EMBL/GenBank/DDBJ whole genome shotgun (WGS) entry which is preliminary data.</text>
</comment>
<protein>
    <submittedName>
        <fullName evidence="1">Uncharacterized protein</fullName>
    </submittedName>
</protein>
<gene>
    <name evidence="1" type="ORF">JG688_00007168</name>
</gene>